<evidence type="ECO:0000313" key="1">
    <source>
        <dbReference type="EMBL" id="RNA31909.1"/>
    </source>
</evidence>
<comment type="caution">
    <text evidence="1">The sequence shown here is derived from an EMBL/GenBank/DDBJ whole genome shotgun (WGS) entry which is preliminary data.</text>
</comment>
<protein>
    <submittedName>
        <fullName evidence="1">Uncharacterized protein</fullName>
    </submittedName>
</protein>
<gene>
    <name evidence="1" type="ORF">BpHYR1_001811</name>
</gene>
<organism evidence="1 2">
    <name type="scientific">Brachionus plicatilis</name>
    <name type="common">Marine rotifer</name>
    <name type="synonym">Brachionus muelleri</name>
    <dbReference type="NCBI Taxonomy" id="10195"/>
    <lineage>
        <taxon>Eukaryota</taxon>
        <taxon>Metazoa</taxon>
        <taxon>Spiralia</taxon>
        <taxon>Gnathifera</taxon>
        <taxon>Rotifera</taxon>
        <taxon>Eurotatoria</taxon>
        <taxon>Monogononta</taxon>
        <taxon>Pseudotrocha</taxon>
        <taxon>Ploima</taxon>
        <taxon>Brachionidae</taxon>
        <taxon>Brachionus</taxon>
    </lineage>
</organism>
<reference evidence="1 2" key="1">
    <citation type="journal article" date="2018" name="Sci. Rep.">
        <title>Genomic signatures of local adaptation to the degree of environmental predictability in rotifers.</title>
        <authorList>
            <person name="Franch-Gras L."/>
            <person name="Hahn C."/>
            <person name="Garcia-Roger E.M."/>
            <person name="Carmona M.J."/>
            <person name="Serra M."/>
            <person name="Gomez A."/>
        </authorList>
    </citation>
    <scope>NUCLEOTIDE SEQUENCE [LARGE SCALE GENOMIC DNA]</scope>
    <source>
        <strain evidence="1">HYR1</strain>
    </source>
</reference>
<dbReference type="Proteomes" id="UP000276133">
    <property type="component" value="Unassembled WGS sequence"/>
</dbReference>
<evidence type="ECO:0000313" key="2">
    <source>
        <dbReference type="Proteomes" id="UP000276133"/>
    </source>
</evidence>
<sequence length="112" mass="13915">MKYELKFFYISSENKFFKFDIINTNFFKLKSVSLYINNSNFMTEIRNIKKTYNQFYTFSLYNERKKHKFLKNLKKIFQQITIKKCVKIPKKHTLDRFCDKKGIYFNERKTEK</sequence>
<proteinExistence type="predicted"/>
<dbReference type="EMBL" id="REGN01001881">
    <property type="protein sequence ID" value="RNA31909.1"/>
    <property type="molecule type" value="Genomic_DNA"/>
</dbReference>
<accession>A0A3M7S893</accession>
<dbReference type="AlphaFoldDB" id="A0A3M7S893"/>
<keyword evidence="2" id="KW-1185">Reference proteome</keyword>
<name>A0A3M7S893_BRAPC</name>